<dbReference type="STRING" id="763407.A0A163A231"/>
<name>A0A163A231_PHYB8</name>
<gene>
    <name evidence="1" type="ORF">PHYBLDRAFT_69628</name>
</gene>
<dbReference type="GeneID" id="29003037"/>
<sequence length="222" mass="26034">MSVSNKINVNFNDMKFEYESNKNAKDTADIDVEDFDTEFLYESYKKYMFLNSNMSENPVYRFVATFTLLKIYKQNFQFLTSLSGLQYMIEFCELFKSIRQFVVCKNYYEIYKENQSIFSHYIFAKTDTHSALQKLADTICNVYNDAVWKELKNSNAVSFVEQSCLLILILILNIDWFQLFDKVTYSSSAIYLTTNNLPHSDQLKAENVILVELMSGLSKPTR</sequence>
<dbReference type="EMBL" id="KV440988">
    <property type="protein sequence ID" value="OAD70541.1"/>
    <property type="molecule type" value="Genomic_DNA"/>
</dbReference>
<dbReference type="AlphaFoldDB" id="A0A163A231"/>
<dbReference type="VEuPathDB" id="FungiDB:PHYBLDRAFT_69628"/>
<protein>
    <submittedName>
        <fullName evidence="1">Uncharacterized protein</fullName>
    </submittedName>
</protein>
<dbReference type="Proteomes" id="UP000077315">
    <property type="component" value="Unassembled WGS sequence"/>
</dbReference>
<evidence type="ECO:0000313" key="2">
    <source>
        <dbReference type="Proteomes" id="UP000077315"/>
    </source>
</evidence>
<dbReference type="RefSeq" id="XP_018288581.1">
    <property type="nucleotide sequence ID" value="XM_018442131.1"/>
</dbReference>
<proteinExistence type="predicted"/>
<reference evidence="2" key="1">
    <citation type="submission" date="2015-06" db="EMBL/GenBank/DDBJ databases">
        <title>Expansion of signal transduction pathways in fungi by whole-genome duplication.</title>
        <authorList>
            <consortium name="DOE Joint Genome Institute"/>
            <person name="Corrochano L.M."/>
            <person name="Kuo A."/>
            <person name="Marcet-Houben M."/>
            <person name="Polaino S."/>
            <person name="Salamov A."/>
            <person name="Villalobos J.M."/>
            <person name="Alvarez M.I."/>
            <person name="Avalos J."/>
            <person name="Benito E.P."/>
            <person name="Benoit I."/>
            <person name="Burger G."/>
            <person name="Camino L.P."/>
            <person name="Canovas D."/>
            <person name="Cerda-Olmedo E."/>
            <person name="Cheng J.-F."/>
            <person name="Dominguez A."/>
            <person name="Elias M."/>
            <person name="Eslava A.P."/>
            <person name="Glaser F."/>
            <person name="Grimwood J."/>
            <person name="Gutierrez G."/>
            <person name="Heitman J."/>
            <person name="Henrissat B."/>
            <person name="Iturriaga E.A."/>
            <person name="Lang B.F."/>
            <person name="Lavin J.L."/>
            <person name="Lee S."/>
            <person name="Li W."/>
            <person name="Lindquist E."/>
            <person name="Lopez-Garcia S."/>
            <person name="Luque E.M."/>
            <person name="Marcos A.T."/>
            <person name="Martin J."/>
            <person name="McCluskey K."/>
            <person name="Medina H.R."/>
            <person name="Miralles-Duran A."/>
            <person name="Miyazaki A."/>
            <person name="Munoz-Torres E."/>
            <person name="Oguiza J.A."/>
            <person name="Ohm R."/>
            <person name="Olmedo M."/>
            <person name="Orejas M."/>
            <person name="Ortiz-Castellanos L."/>
            <person name="Pisabarro A.G."/>
            <person name="Rodriguez-Romero J."/>
            <person name="Ruiz-Herrera J."/>
            <person name="Ruiz-Vazquez R."/>
            <person name="Sanz C."/>
            <person name="Schackwitz W."/>
            <person name="Schmutz J."/>
            <person name="Shahriari M."/>
            <person name="Shelest E."/>
            <person name="Silva-Franco F."/>
            <person name="Soanes D."/>
            <person name="Syed K."/>
            <person name="Tagua V.G."/>
            <person name="Talbot N.J."/>
            <person name="Thon M."/>
            <person name="De vries R.P."/>
            <person name="Wiebenga A."/>
            <person name="Yadav J.S."/>
            <person name="Braun E.L."/>
            <person name="Baker S."/>
            <person name="Garre V."/>
            <person name="Horwitz B."/>
            <person name="Torres-Martinez S."/>
            <person name="Idnurm A."/>
            <person name="Herrera-Estrella A."/>
            <person name="Gabaldon T."/>
            <person name="Grigoriev I.V."/>
        </authorList>
    </citation>
    <scope>NUCLEOTIDE SEQUENCE [LARGE SCALE GENOMIC DNA]</scope>
    <source>
        <strain evidence="2">NRRL 1555(-)</strain>
    </source>
</reference>
<evidence type="ECO:0000313" key="1">
    <source>
        <dbReference type="EMBL" id="OAD70541.1"/>
    </source>
</evidence>
<dbReference type="InParanoid" id="A0A163A231"/>
<accession>A0A163A231</accession>
<keyword evidence="2" id="KW-1185">Reference proteome</keyword>
<organism evidence="1 2">
    <name type="scientific">Phycomyces blakesleeanus (strain ATCC 8743b / DSM 1359 / FGSC 10004 / NBRC 33097 / NRRL 1555)</name>
    <dbReference type="NCBI Taxonomy" id="763407"/>
    <lineage>
        <taxon>Eukaryota</taxon>
        <taxon>Fungi</taxon>
        <taxon>Fungi incertae sedis</taxon>
        <taxon>Mucoromycota</taxon>
        <taxon>Mucoromycotina</taxon>
        <taxon>Mucoromycetes</taxon>
        <taxon>Mucorales</taxon>
        <taxon>Phycomycetaceae</taxon>
        <taxon>Phycomyces</taxon>
    </lineage>
</organism>